<evidence type="ECO:0000256" key="1">
    <source>
        <dbReference type="ARBA" id="ARBA00022729"/>
    </source>
</evidence>
<dbReference type="GeneID" id="107270442"/>
<name>A0AAJ7FNV2_CEPCN</name>
<dbReference type="KEGG" id="ccin:107270442"/>
<feature type="domain" description="PA" evidence="3">
    <location>
        <begin position="91"/>
        <end position="191"/>
    </location>
</feature>
<keyword evidence="1" id="KW-0732">Signal</keyword>
<keyword evidence="4" id="KW-1185">Reference proteome</keyword>
<gene>
    <name evidence="5" type="primary">LOC107270442</name>
</gene>
<evidence type="ECO:0000313" key="4">
    <source>
        <dbReference type="Proteomes" id="UP000694920"/>
    </source>
</evidence>
<sequence>MQFKMQPQVLPNKSIGLFYVLMLLTTWLSYADGIGNKLRDWRTSESILEIRDSDVFFEIIDPPELEYTYRLWPAMDFGAPFNTSFSERGIPLVLSNPATGCRRPDNADQLKGRVALVQRGECTFLAKAAIGQNAGAKAVIITDYYAASAEEERTNPLWMDHYYIDMTHDNNINLLEPVRIPVGFLLGKNGKMICKTLRKLDKPFALINIPVNLTYTPINKLQQPPWLSW</sequence>
<evidence type="ECO:0000313" key="5">
    <source>
        <dbReference type="RefSeq" id="XP_015600957.1"/>
    </source>
</evidence>
<organism evidence="4 5">
    <name type="scientific">Cephus cinctus</name>
    <name type="common">Wheat stem sawfly</name>
    <dbReference type="NCBI Taxonomy" id="211228"/>
    <lineage>
        <taxon>Eukaryota</taxon>
        <taxon>Metazoa</taxon>
        <taxon>Ecdysozoa</taxon>
        <taxon>Arthropoda</taxon>
        <taxon>Hexapoda</taxon>
        <taxon>Insecta</taxon>
        <taxon>Pterygota</taxon>
        <taxon>Neoptera</taxon>
        <taxon>Endopterygota</taxon>
        <taxon>Hymenoptera</taxon>
        <taxon>Cephoidea</taxon>
        <taxon>Cephidae</taxon>
        <taxon>Cephus</taxon>
    </lineage>
</organism>
<dbReference type="RefSeq" id="XP_015600957.1">
    <property type="nucleotide sequence ID" value="XM_015745471.2"/>
</dbReference>
<accession>A0AAJ7FNV2</accession>
<protein>
    <submittedName>
        <fullName evidence="5">PRADC1-like protein isoform X1</fullName>
    </submittedName>
</protein>
<evidence type="ECO:0000259" key="3">
    <source>
        <dbReference type="Pfam" id="PF02225"/>
    </source>
</evidence>
<reference evidence="5" key="1">
    <citation type="submission" date="2025-08" db="UniProtKB">
        <authorList>
            <consortium name="RefSeq"/>
        </authorList>
    </citation>
    <scope>IDENTIFICATION</scope>
</reference>
<proteinExistence type="predicted"/>
<dbReference type="InterPro" id="IPR046450">
    <property type="entry name" value="PA_dom_sf"/>
</dbReference>
<dbReference type="PANTHER" id="PTHR22702:SF1">
    <property type="entry name" value="PROTEASE-ASSOCIATED DOMAIN-CONTAINING PROTEIN 1"/>
    <property type="match status" value="1"/>
</dbReference>
<dbReference type="Proteomes" id="UP000694920">
    <property type="component" value="Unplaced"/>
</dbReference>
<dbReference type="InterPro" id="IPR003137">
    <property type="entry name" value="PA_domain"/>
</dbReference>
<evidence type="ECO:0000256" key="2">
    <source>
        <dbReference type="ARBA" id="ARBA00023180"/>
    </source>
</evidence>
<dbReference type="Pfam" id="PF02225">
    <property type="entry name" value="PA"/>
    <property type="match status" value="1"/>
</dbReference>
<keyword evidence="2" id="KW-0325">Glycoprotein</keyword>
<dbReference type="SUPFAM" id="SSF52025">
    <property type="entry name" value="PA domain"/>
    <property type="match status" value="1"/>
</dbReference>
<dbReference type="Gene3D" id="3.50.30.30">
    <property type="match status" value="1"/>
</dbReference>
<dbReference type="PANTHER" id="PTHR22702">
    <property type="entry name" value="PROTEASE-ASSOCIATED DOMAIN-CONTAINING PROTEIN"/>
    <property type="match status" value="1"/>
</dbReference>
<dbReference type="AlphaFoldDB" id="A0AAJ7FNV2"/>